<dbReference type="EMBL" id="LOHZ01000023">
    <property type="protein sequence ID" value="KYO66963.1"/>
    <property type="molecule type" value="Genomic_DNA"/>
</dbReference>
<dbReference type="Pfam" id="PF07872">
    <property type="entry name" value="DUF1659"/>
    <property type="match status" value="1"/>
</dbReference>
<reference evidence="2 3" key="1">
    <citation type="submission" date="2015-12" db="EMBL/GenBank/DDBJ databases">
        <title>Draft genome of Thermovenabulum gondwanense isolated from a red thermophilic microbial mat colonisisng an outflow channel of a bore well.</title>
        <authorList>
            <person name="Patel B.K."/>
        </authorList>
    </citation>
    <scope>NUCLEOTIDE SEQUENCE [LARGE SCALE GENOMIC DNA]</scope>
    <source>
        <strain evidence="2 3">R270</strain>
    </source>
</reference>
<gene>
    <name evidence="2" type="ORF">ATZ99_07800</name>
</gene>
<dbReference type="RefSeq" id="WP_068747937.1">
    <property type="nucleotide sequence ID" value="NZ_LOHZ01000023.1"/>
</dbReference>
<keyword evidence="3" id="KW-1185">Reference proteome</keyword>
<comment type="caution">
    <text evidence="2">The sequence shown here is derived from an EMBL/GenBank/DDBJ whole genome shotgun (WGS) entry which is preliminary data.</text>
</comment>
<dbReference type="STRING" id="520767.ATZ99_07800"/>
<evidence type="ECO:0000259" key="1">
    <source>
        <dbReference type="Pfam" id="PF07872"/>
    </source>
</evidence>
<accession>A0A162MQS3</accession>
<protein>
    <recommendedName>
        <fullName evidence="1">DUF1659 domain-containing protein</fullName>
    </recommendedName>
</protein>
<dbReference type="OrthoDB" id="1954703at2"/>
<name>A0A162MQS3_9FIRM</name>
<evidence type="ECO:0000313" key="2">
    <source>
        <dbReference type="EMBL" id="KYO66963.1"/>
    </source>
</evidence>
<organism evidence="2 3">
    <name type="scientific">Thermovenabulum gondwanense</name>
    <dbReference type="NCBI Taxonomy" id="520767"/>
    <lineage>
        <taxon>Bacteria</taxon>
        <taxon>Bacillati</taxon>
        <taxon>Bacillota</taxon>
        <taxon>Clostridia</taxon>
        <taxon>Thermosediminibacterales</taxon>
        <taxon>Thermosediminibacteraceae</taxon>
        <taxon>Thermovenabulum</taxon>
    </lineage>
</organism>
<dbReference type="Proteomes" id="UP000075737">
    <property type="component" value="Unassembled WGS sequence"/>
</dbReference>
<proteinExistence type="predicted"/>
<evidence type="ECO:0000313" key="3">
    <source>
        <dbReference type="Proteomes" id="UP000075737"/>
    </source>
</evidence>
<sequence>MVNVTPINAVLEIHVETGLDDQGKPVVKTRSFRNLKTDAQDQDVMDVAKALAALQSYSLKAVRKTLEVELSEV</sequence>
<dbReference type="AlphaFoldDB" id="A0A162MQS3"/>
<feature type="domain" description="DUF1659" evidence="1">
    <location>
        <begin position="2"/>
        <end position="72"/>
    </location>
</feature>
<dbReference type="InterPro" id="IPR012454">
    <property type="entry name" value="DUF1659"/>
</dbReference>